<sequence>MMNQKKFLERYTYALEHDFTSPAGVPASWAPGHPKQWGQEKATIQLRQKIECTPALSPDDLLLAIGVGEDIHVYQVATQERLQVLKGHSEMVKTVQFSSVMYDSANYVDGCYLLVSDSHDLSGEESPEVILWELDKHGKLLSSRMEASENTAGNLRFKGELGDYGSPAFSPDGKTMIFLSQNQTTQNDEDEGGEPREASLLPCVNIWSIESRSMQHRLLGHTDSIQWTGISPDNLRAASIAWDGTARIWDIISGACLHMLGPFGGQLWCGAFSPDGEYLAISQGNPKCQVHIYEISTERAVSSFDFHRMARSIAWSIDGAAIACGADKGTLAIWDPYTGQEQMRWSLAFEDPMMGFLAVVRGVRFLNRRKLIFQISEGTVNVYDFETNLKQQFTRRAQDKIEKFPRAEMVASERLAIVPDSDGTIRFWDL</sequence>
<dbReference type="OrthoDB" id="1367865at2759"/>
<evidence type="ECO:0000313" key="8">
    <source>
        <dbReference type="EMBL" id="RWQ93618.1"/>
    </source>
</evidence>
<dbReference type="PANTHER" id="PTHR22847:SF637">
    <property type="entry name" value="WD REPEAT DOMAIN 5B"/>
    <property type="match status" value="1"/>
</dbReference>
<dbReference type="GeneID" id="39600391"/>
<evidence type="ECO:0000256" key="7">
    <source>
        <dbReference type="PROSITE-ProRule" id="PRU00221"/>
    </source>
</evidence>
<dbReference type="PROSITE" id="PS00678">
    <property type="entry name" value="WD_REPEATS_1"/>
    <property type="match status" value="1"/>
</dbReference>
<name>A0A443HP67_BYSSP</name>
<gene>
    <name evidence="8" type="ORF">C8Q69DRAFT_474214</name>
</gene>
<dbReference type="GO" id="GO:1990234">
    <property type="term" value="C:transferase complex"/>
    <property type="evidence" value="ECO:0007669"/>
    <property type="project" value="UniProtKB-ARBA"/>
</dbReference>
<dbReference type="Pfam" id="PF00400">
    <property type="entry name" value="WD40"/>
    <property type="match status" value="2"/>
</dbReference>
<proteinExistence type="inferred from homology"/>
<dbReference type="PROSITE" id="PS50082">
    <property type="entry name" value="WD_REPEATS_2"/>
    <property type="match status" value="2"/>
</dbReference>
<comment type="function">
    <text evidence="6">Involved in mitochondrial fission. Acts as an adapter protein required to form mitochondrial fission complexes. Formation of these complexes is required to promote constriction and fission of the mitochondrial compartment at a late step in mitochondrial division.</text>
</comment>
<evidence type="ECO:0000256" key="6">
    <source>
        <dbReference type="ARBA" id="ARBA00043913"/>
    </source>
</evidence>
<reference evidence="8 9" key="1">
    <citation type="journal article" date="2018" name="Front. Microbiol.">
        <title>Genomic and genetic insights into a cosmopolitan fungus, Paecilomyces variotii (Eurotiales).</title>
        <authorList>
            <person name="Urquhart A.S."/>
            <person name="Mondo S.J."/>
            <person name="Makela M.R."/>
            <person name="Hane J.K."/>
            <person name="Wiebenga A."/>
            <person name="He G."/>
            <person name="Mihaltcheva S."/>
            <person name="Pangilinan J."/>
            <person name="Lipzen A."/>
            <person name="Barry K."/>
            <person name="de Vries R.P."/>
            <person name="Grigoriev I.V."/>
            <person name="Idnurm A."/>
        </authorList>
    </citation>
    <scope>NUCLEOTIDE SEQUENCE [LARGE SCALE GENOMIC DNA]</scope>
    <source>
        <strain evidence="8 9">CBS 101075</strain>
    </source>
</reference>
<dbReference type="InterPro" id="IPR011659">
    <property type="entry name" value="WD40"/>
</dbReference>
<comment type="similarity">
    <text evidence="4">Belongs to the WD repeat MDV1/CAF4 family.</text>
</comment>
<evidence type="ECO:0000256" key="4">
    <source>
        <dbReference type="ARBA" id="ARBA00038415"/>
    </source>
</evidence>
<dbReference type="RefSeq" id="XP_028483263.1">
    <property type="nucleotide sequence ID" value="XM_028631114.1"/>
</dbReference>
<evidence type="ECO:0000256" key="1">
    <source>
        <dbReference type="ARBA" id="ARBA00004570"/>
    </source>
</evidence>
<dbReference type="Gene3D" id="2.130.10.10">
    <property type="entry name" value="YVTN repeat-like/Quinoprotein amine dehydrogenase"/>
    <property type="match status" value="2"/>
</dbReference>
<keyword evidence="3" id="KW-0677">Repeat</keyword>
<dbReference type="GO" id="GO:0005741">
    <property type="term" value="C:mitochondrial outer membrane"/>
    <property type="evidence" value="ECO:0007669"/>
    <property type="project" value="UniProtKB-SubCell"/>
</dbReference>
<accession>A0A443HP67</accession>
<evidence type="ECO:0000256" key="5">
    <source>
        <dbReference type="ARBA" id="ARBA00039789"/>
    </source>
</evidence>
<dbReference type="PROSITE" id="PS50294">
    <property type="entry name" value="WD_REPEATS_REGION"/>
    <property type="match status" value="1"/>
</dbReference>
<dbReference type="AlphaFoldDB" id="A0A443HP67"/>
<protein>
    <recommendedName>
        <fullName evidence="5">Mitochondrial division protein 1</fullName>
    </recommendedName>
</protein>
<dbReference type="EMBL" id="RCNU01000009">
    <property type="protein sequence ID" value="RWQ93618.1"/>
    <property type="molecule type" value="Genomic_DNA"/>
</dbReference>
<dbReference type="SUPFAM" id="SSF50978">
    <property type="entry name" value="WD40 repeat-like"/>
    <property type="match status" value="1"/>
</dbReference>
<dbReference type="InterPro" id="IPR036322">
    <property type="entry name" value="WD40_repeat_dom_sf"/>
</dbReference>
<dbReference type="Pfam" id="PF07676">
    <property type="entry name" value="PD40"/>
    <property type="match status" value="1"/>
</dbReference>
<keyword evidence="2 7" id="KW-0853">WD repeat</keyword>
<dbReference type="InterPro" id="IPR019775">
    <property type="entry name" value="WD40_repeat_CS"/>
</dbReference>
<feature type="repeat" description="WD" evidence="7">
    <location>
        <begin position="218"/>
        <end position="259"/>
    </location>
</feature>
<keyword evidence="9" id="KW-1185">Reference proteome</keyword>
<dbReference type="InterPro" id="IPR001680">
    <property type="entry name" value="WD40_rpt"/>
</dbReference>
<comment type="caution">
    <text evidence="8">The sequence shown here is derived from an EMBL/GenBank/DDBJ whole genome shotgun (WGS) entry which is preliminary data.</text>
</comment>
<organism evidence="8 9">
    <name type="scientific">Byssochlamys spectabilis</name>
    <name type="common">Paecilomyces variotii</name>
    <dbReference type="NCBI Taxonomy" id="264951"/>
    <lineage>
        <taxon>Eukaryota</taxon>
        <taxon>Fungi</taxon>
        <taxon>Dikarya</taxon>
        <taxon>Ascomycota</taxon>
        <taxon>Pezizomycotina</taxon>
        <taxon>Eurotiomycetes</taxon>
        <taxon>Eurotiomycetidae</taxon>
        <taxon>Eurotiales</taxon>
        <taxon>Thermoascaceae</taxon>
        <taxon>Paecilomyces</taxon>
    </lineage>
</organism>
<dbReference type="VEuPathDB" id="FungiDB:C8Q69DRAFT_474214"/>
<dbReference type="InterPro" id="IPR015943">
    <property type="entry name" value="WD40/YVTN_repeat-like_dom_sf"/>
</dbReference>
<feature type="repeat" description="WD" evidence="7">
    <location>
        <begin position="422"/>
        <end position="430"/>
    </location>
</feature>
<dbReference type="PANTHER" id="PTHR22847">
    <property type="entry name" value="WD40 REPEAT PROTEIN"/>
    <property type="match status" value="1"/>
</dbReference>
<dbReference type="STRING" id="264951.A0A443HP67"/>
<dbReference type="SMART" id="SM00320">
    <property type="entry name" value="WD40"/>
    <property type="match status" value="4"/>
</dbReference>
<comment type="subcellular location">
    <subcellularLocation>
        <location evidence="1">Mitochondrion outer membrane</location>
        <topology evidence="1">Peripheral membrane protein</topology>
        <orientation evidence="1">Cytoplasmic side</orientation>
    </subcellularLocation>
</comment>
<dbReference type="Proteomes" id="UP000283841">
    <property type="component" value="Unassembled WGS sequence"/>
</dbReference>
<evidence type="ECO:0000313" key="9">
    <source>
        <dbReference type="Proteomes" id="UP000283841"/>
    </source>
</evidence>
<evidence type="ECO:0000256" key="3">
    <source>
        <dbReference type="ARBA" id="ARBA00022737"/>
    </source>
</evidence>
<evidence type="ECO:0000256" key="2">
    <source>
        <dbReference type="ARBA" id="ARBA00022574"/>
    </source>
</evidence>